<comment type="caution">
    <text evidence="1">The sequence shown here is derived from an EMBL/GenBank/DDBJ whole genome shotgun (WGS) entry which is preliminary data.</text>
</comment>
<dbReference type="RefSeq" id="WP_111275992.1">
    <property type="nucleotide sequence ID" value="NZ_QFYS01000004.1"/>
</dbReference>
<organism evidence="1 2">
    <name type="scientific">Phenylobacterium kunshanense</name>
    <dbReference type="NCBI Taxonomy" id="1445034"/>
    <lineage>
        <taxon>Bacteria</taxon>
        <taxon>Pseudomonadati</taxon>
        <taxon>Pseudomonadota</taxon>
        <taxon>Alphaproteobacteria</taxon>
        <taxon>Caulobacterales</taxon>
        <taxon>Caulobacteraceae</taxon>
        <taxon>Phenylobacterium</taxon>
    </lineage>
</organism>
<dbReference type="Proteomes" id="UP000249524">
    <property type="component" value="Unassembled WGS sequence"/>
</dbReference>
<dbReference type="AlphaFoldDB" id="A0A328BHG0"/>
<evidence type="ECO:0000313" key="1">
    <source>
        <dbReference type="EMBL" id="RAK65396.1"/>
    </source>
</evidence>
<sequence length="130" mass="13177">MRSGGEAAGWAGGDRRTTRARMILAGFLAALKDAPAGAQLSVIAPRPDALVLHSLLKPPAEPPEADLDLRAALGAALAGQDWKLAVGDPAAATPLQFAAAWADLASEKAKMGGAFSSAIPKTNLAKVKGL</sequence>
<dbReference type="OrthoDB" id="10003959at2"/>
<keyword evidence="2" id="KW-1185">Reference proteome</keyword>
<protein>
    <submittedName>
        <fullName evidence="1">Uncharacterized protein</fullName>
    </submittedName>
</protein>
<name>A0A328BHG0_9CAUL</name>
<dbReference type="EMBL" id="QFYS01000004">
    <property type="protein sequence ID" value="RAK65396.1"/>
    <property type="molecule type" value="Genomic_DNA"/>
</dbReference>
<accession>A0A328BHG0</accession>
<proteinExistence type="predicted"/>
<reference evidence="1 2" key="1">
    <citation type="submission" date="2018-05" db="EMBL/GenBank/DDBJ databases">
        <authorList>
            <person name="Lanie J.A."/>
            <person name="Ng W.-L."/>
            <person name="Kazmierczak K.M."/>
            <person name="Andrzejewski T.M."/>
            <person name="Davidsen T.M."/>
            <person name="Wayne K.J."/>
            <person name="Tettelin H."/>
            <person name="Glass J.I."/>
            <person name="Rusch D."/>
            <person name="Podicherti R."/>
            <person name="Tsui H.-C.T."/>
            <person name="Winkler M.E."/>
        </authorList>
    </citation>
    <scope>NUCLEOTIDE SEQUENCE [LARGE SCALE GENOMIC DNA]</scope>
    <source>
        <strain evidence="1 2">BUT-10</strain>
    </source>
</reference>
<evidence type="ECO:0000313" key="2">
    <source>
        <dbReference type="Proteomes" id="UP000249524"/>
    </source>
</evidence>
<gene>
    <name evidence="1" type="ORF">DJ019_10510</name>
</gene>